<comment type="caution">
    <text evidence="2">The sequence shown here is derived from an EMBL/GenBank/DDBJ whole genome shotgun (WGS) entry which is preliminary data.</text>
</comment>
<keyword evidence="3" id="KW-1185">Reference proteome</keyword>
<proteinExistence type="predicted"/>
<evidence type="ECO:0000313" key="2">
    <source>
        <dbReference type="EMBL" id="KAJ0988236.1"/>
    </source>
</evidence>
<evidence type="ECO:0008006" key="4">
    <source>
        <dbReference type="Google" id="ProtNLM"/>
    </source>
</evidence>
<dbReference type="EMBL" id="JAGGNH010000001">
    <property type="protein sequence ID" value="KAJ0988236.1"/>
    <property type="molecule type" value="Genomic_DNA"/>
</dbReference>
<gene>
    <name evidence="2" type="ORF">J5N97_006592</name>
</gene>
<name>A0A9D5DAC0_9LILI</name>
<dbReference type="InterPro" id="IPR010530">
    <property type="entry name" value="B12D"/>
</dbReference>
<dbReference type="OrthoDB" id="202195at2759"/>
<protein>
    <recommendedName>
        <fullName evidence="4">B12D-like protein</fullName>
    </recommendedName>
</protein>
<sequence>MASPVANRWLRPEVYPLFAAVGVAIGICGYQLFRNLRINPEVRINKEGRAAGVLENFAEGQKYAEHSLRKFVRNKTPEIMPSINKFFTDPK</sequence>
<dbReference type="AlphaFoldDB" id="A0A9D5DAC0"/>
<reference evidence="2" key="1">
    <citation type="submission" date="2021-03" db="EMBL/GenBank/DDBJ databases">
        <authorList>
            <person name="Li Z."/>
            <person name="Yang C."/>
        </authorList>
    </citation>
    <scope>NUCLEOTIDE SEQUENCE</scope>
    <source>
        <strain evidence="2">Dzin_1.0</strain>
        <tissue evidence="2">Leaf</tissue>
    </source>
</reference>
<dbReference type="Proteomes" id="UP001085076">
    <property type="component" value="Miscellaneous, Linkage group lg01"/>
</dbReference>
<keyword evidence="1" id="KW-1133">Transmembrane helix</keyword>
<keyword evidence="1" id="KW-0472">Membrane</keyword>
<evidence type="ECO:0000313" key="3">
    <source>
        <dbReference type="Proteomes" id="UP001085076"/>
    </source>
</evidence>
<evidence type="ECO:0000256" key="1">
    <source>
        <dbReference type="SAM" id="Phobius"/>
    </source>
</evidence>
<reference evidence="2" key="2">
    <citation type="journal article" date="2022" name="Hortic Res">
        <title>The genome of Dioscorea zingiberensis sheds light on the biosynthesis, origin and evolution of the medicinally important diosgenin saponins.</title>
        <authorList>
            <person name="Li Y."/>
            <person name="Tan C."/>
            <person name="Li Z."/>
            <person name="Guo J."/>
            <person name="Li S."/>
            <person name="Chen X."/>
            <person name="Wang C."/>
            <person name="Dai X."/>
            <person name="Yang H."/>
            <person name="Song W."/>
            <person name="Hou L."/>
            <person name="Xu J."/>
            <person name="Tong Z."/>
            <person name="Xu A."/>
            <person name="Yuan X."/>
            <person name="Wang W."/>
            <person name="Yang Q."/>
            <person name="Chen L."/>
            <person name="Sun Z."/>
            <person name="Wang K."/>
            <person name="Pan B."/>
            <person name="Chen J."/>
            <person name="Bao Y."/>
            <person name="Liu F."/>
            <person name="Qi X."/>
            <person name="Gang D.R."/>
            <person name="Wen J."/>
            <person name="Li J."/>
        </authorList>
    </citation>
    <scope>NUCLEOTIDE SEQUENCE</scope>
    <source>
        <strain evidence="2">Dzin_1.0</strain>
    </source>
</reference>
<keyword evidence="1" id="KW-0812">Transmembrane</keyword>
<feature type="transmembrane region" description="Helical" evidence="1">
    <location>
        <begin position="14"/>
        <end position="33"/>
    </location>
</feature>
<organism evidence="2 3">
    <name type="scientific">Dioscorea zingiberensis</name>
    <dbReference type="NCBI Taxonomy" id="325984"/>
    <lineage>
        <taxon>Eukaryota</taxon>
        <taxon>Viridiplantae</taxon>
        <taxon>Streptophyta</taxon>
        <taxon>Embryophyta</taxon>
        <taxon>Tracheophyta</taxon>
        <taxon>Spermatophyta</taxon>
        <taxon>Magnoliopsida</taxon>
        <taxon>Liliopsida</taxon>
        <taxon>Dioscoreales</taxon>
        <taxon>Dioscoreaceae</taxon>
        <taxon>Dioscorea</taxon>
    </lineage>
</organism>
<accession>A0A9D5DAC0</accession>
<dbReference type="Pfam" id="PF06522">
    <property type="entry name" value="B12D"/>
    <property type="match status" value="1"/>
</dbReference>
<dbReference type="PANTHER" id="PTHR33417">
    <property type="entry name" value="G-BOX BINDING PROTEIN"/>
    <property type="match status" value="1"/>
</dbReference>